<organism evidence="2 3">
    <name type="scientific">Tautonia plasticadhaerens</name>
    <dbReference type="NCBI Taxonomy" id="2527974"/>
    <lineage>
        <taxon>Bacteria</taxon>
        <taxon>Pseudomonadati</taxon>
        <taxon>Planctomycetota</taxon>
        <taxon>Planctomycetia</taxon>
        <taxon>Isosphaerales</taxon>
        <taxon>Isosphaeraceae</taxon>
        <taxon>Tautonia</taxon>
    </lineage>
</organism>
<name>A0A518HDH3_9BACT</name>
<evidence type="ECO:0000259" key="1">
    <source>
        <dbReference type="Pfam" id="PF18299"/>
    </source>
</evidence>
<evidence type="ECO:0000313" key="2">
    <source>
        <dbReference type="EMBL" id="QDV38736.1"/>
    </source>
</evidence>
<dbReference type="KEGG" id="tpla:ElP_66920"/>
<dbReference type="Proteomes" id="UP000317835">
    <property type="component" value="Chromosome"/>
</dbReference>
<accession>A0A518HDH3</accession>
<dbReference type="RefSeq" id="WP_145277474.1">
    <property type="nucleotide sequence ID" value="NZ_CP036426.1"/>
</dbReference>
<reference evidence="2 3" key="1">
    <citation type="submission" date="2019-02" db="EMBL/GenBank/DDBJ databases">
        <title>Deep-cultivation of Planctomycetes and their phenomic and genomic characterization uncovers novel biology.</title>
        <authorList>
            <person name="Wiegand S."/>
            <person name="Jogler M."/>
            <person name="Boedeker C."/>
            <person name="Pinto D."/>
            <person name="Vollmers J."/>
            <person name="Rivas-Marin E."/>
            <person name="Kohn T."/>
            <person name="Peeters S.H."/>
            <person name="Heuer A."/>
            <person name="Rast P."/>
            <person name="Oberbeckmann S."/>
            <person name="Bunk B."/>
            <person name="Jeske O."/>
            <person name="Meyerdierks A."/>
            <person name="Storesund J.E."/>
            <person name="Kallscheuer N."/>
            <person name="Luecker S."/>
            <person name="Lage O.M."/>
            <person name="Pohl T."/>
            <person name="Merkel B.J."/>
            <person name="Hornburger P."/>
            <person name="Mueller R.-W."/>
            <person name="Bruemmer F."/>
            <person name="Labrenz M."/>
            <person name="Spormann A.M."/>
            <person name="Op den Camp H."/>
            <person name="Overmann J."/>
            <person name="Amann R."/>
            <person name="Jetten M.S.M."/>
            <person name="Mascher T."/>
            <person name="Medema M.H."/>
            <person name="Devos D.P."/>
            <person name="Kaster A.-K."/>
            <person name="Ovreas L."/>
            <person name="Rohde M."/>
            <person name="Galperin M.Y."/>
            <person name="Jogler C."/>
        </authorList>
    </citation>
    <scope>NUCLEOTIDE SEQUENCE [LARGE SCALE GENOMIC DNA]</scope>
    <source>
        <strain evidence="2 3">ElP</strain>
    </source>
</reference>
<proteinExistence type="predicted"/>
<dbReference type="AlphaFoldDB" id="A0A518HDH3"/>
<gene>
    <name evidence="2" type="ORF">ElP_66920</name>
</gene>
<dbReference type="InterPro" id="IPR041261">
    <property type="entry name" value="R2K_2"/>
</dbReference>
<keyword evidence="3" id="KW-1185">Reference proteome</keyword>
<feature type="domain" description="ATP-grasp" evidence="1">
    <location>
        <begin position="84"/>
        <end position="231"/>
    </location>
</feature>
<dbReference type="OrthoDB" id="482201at2"/>
<sequence>MGGSVIVQKERGEFVNAKGFTAWQGFDERGFEVAFFDWEQMASGVAPVDPATIVVGSVKFVRRALGRLGVETAPLDYPPRLRGYLGRKIWQTTWSVVRSRIDDPGIPVFVKPVEQDKAFTGYVVSAFRDLIHTARWPGEMKLWASEILSFASEWRFFVRRGEVVGVGHYKGDPLRYPDASVVRAAIDDYAPGVPVTFGIDFGVAEVGGTYLVEVNDGFLLGCLGLGPLAYSGLLEDRWKQLVGPAS</sequence>
<dbReference type="EMBL" id="CP036426">
    <property type="protein sequence ID" value="QDV38736.1"/>
    <property type="molecule type" value="Genomic_DNA"/>
</dbReference>
<dbReference type="Pfam" id="PF18299">
    <property type="entry name" value="R2K_2"/>
    <property type="match status" value="1"/>
</dbReference>
<evidence type="ECO:0000313" key="3">
    <source>
        <dbReference type="Proteomes" id="UP000317835"/>
    </source>
</evidence>
<protein>
    <recommendedName>
        <fullName evidence="1">ATP-grasp domain-containing protein</fullName>
    </recommendedName>
</protein>